<proteinExistence type="predicted"/>
<dbReference type="EMBL" id="VLTJ01000004">
    <property type="protein sequence ID" value="TSH98675.1"/>
    <property type="molecule type" value="Genomic_DNA"/>
</dbReference>
<accession>A0A556B1P3</accession>
<name>A0A556B1P3_9BURK</name>
<evidence type="ECO:0000313" key="2">
    <source>
        <dbReference type="EMBL" id="TSH98675.1"/>
    </source>
</evidence>
<organism evidence="2 3">
    <name type="scientific">Verticiella sediminum</name>
    <dbReference type="NCBI Taxonomy" id="1247510"/>
    <lineage>
        <taxon>Bacteria</taxon>
        <taxon>Pseudomonadati</taxon>
        <taxon>Pseudomonadota</taxon>
        <taxon>Betaproteobacteria</taxon>
        <taxon>Burkholderiales</taxon>
        <taxon>Alcaligenaceae</taxon>
        <taxon>Verticiella</taxon>
    </lineage>
</organism>
<keyword evidence="3" id="KW-1185">Reference proteome</keyword>
<evidence type="ECO:0000256" key="1">
    <source>
        <dbReference type="SAM" id="SignalP"/>
    </source>
</evidence>
<evidence type="ECO:0000313" key="3">
    <source>
        <dbReference type="Proteomes" id="UP000318405"/>
    </source>
</evidence>
<sequence>MFRQIQATLLAAALTTGFGAGAAHAGTDTIIHFANLSPYTAKVEFPTAMQDCWHDTGAEEDSRVAEYYDYFRRAAVSADGYRDFLAQFQQHVGVKDFAALPGNTMAGTSAALAPSANGKPAAMAVFRGETSAELFGGCKDATSSRGFRVTLLDGAGSELSRQHYVIQDPPGSQWRVMRLGADVRTPDQTVVMGSGGTAHPLDIALTAFDVVSVGLTVVSLGTATAELLAARVMIREAAAELAKYGLEYNLRKAMFNYALVGGMRTLQSGTNVYVRAGLTRAVAARVVYTMMADGAVWYLNTLRDDSNPNGFDGTTADVDYDTVGLDLSKPDLVVMNGLPDDRSICVYETTTFGIRECRLVGVSFNIMADGSLVFMPLPGVGAGD</sequence>
<keyword evidence="1" id="KW-0732">Signal</keyword>
<feature type="chain" id="PRO_5021852305" evidence="1">
    <location>
        <begin position="26"/>
        <end position="384"/>
    </location>
</feature>
<gene>
    <name evidence="2" type="ORF">FOZ76_02710</name>
</gene>
<reference evidence="2 3" key="1">
    <citation type="submission" date="2019-07" db="EMBL/GenBank/DDBJ databases">
        <title>Qingshengfaniella alkalisoli gen. nov., sp. nov., isolated from saline soil.</title>
        <authorList>
            <person name="Xu L."/>
            <person name="Huang X.-X."/>
            <person name="Sun J.-Q."/>
        </authorList>
    </citation>
    <scope>NUCLEOTIDE SEQUENCE [LARGE SCALE GENOMIC DNA]</scope>
    <source>
        <strain evidence="2 3">DSM 27279</strain>
    </source>
</reference>
<protein>
    <submittedName>
        <fullName evidence="2">Uncharacterized protein</fullName>
    </submittedName>
</protein>
<feature type="signal peptide" evidence="1">
    <location>
        <begin position="1"/>
        <end position="25"/>
    </location>
</feature>
<comment type="caution">
    <text evidence="2">The sequence shown here is derived from an EMBL/GenBank/DDBJ whole genome shotgun (WGS) entry which is preliminary data.</text>
</comment>
<dbReference type="RefSeq" id="WP_143946582.1">
    <property type="nucleotide sequence ID" value="NZ_BAABMB010000001.1"/>
</dbReference>
<dbReference type="OrthoDB" id="9151868at2"/>
<dbReference type="Proteomes" id="UP000318405">
    <property type="component" value="Unassembled WGS sequence"/>
</dbReference>
<dbReference type="AlphaFoldDB" id="A0A556B1P3"/>